<evidence type="ECO:0000313" key="3">
    <source>
        <dbReference type="Proteomes" id="UP001189429"/>
    </source>
</evidence>
<accession>A0ABN9WIB3</accession>
<comment type="caution">
    <text evidence="2">The sequence shown here is derived from an EMBL/GenBank/DDBJ whole genome shotgun (WGS) entry which is preliminary data.</text>
</comment>
<dbReference type="EMBL" id="CAUYUJ010018774">
    <property type="protein sequence ID" value="CAK0886227.1"/>
    <property type="molecule type" value="Genomic_DNA"/>
</dbReference>
<proteinExistence type="predicted"/>
<sequence>QRCSEALSSEAAAGAPDAVALAPAVLEALSRTPRFETSARCLSAAERRACAGLLERLGAAGACDEAQLERLRAAFQPPVRRQAAPAEDSDDAAEAEAAGGAAAAPPALDFSLDGCD</sequence>
<evidence type="ECO:0000256" key="1">
    <source>
        <dbReference type="SAM" id="MobiDB-lite"/>
    </source>
</evidence>
<name>A0ABN9WIB3_9DINO</name>
<feature type="region of interest" description="Disordered" evidence="1">
    <location>
        <begin position="76"/>
        <end position="116"/>
    </location>
</feature>
<reference evidence="2" key="1">
    <citation type="submission" date="2023-10" db="EMBL/GenBank/DDBJ databases">
        <authorList>
            <person name="Chen Y."/>
            <person name="Shah S."/>
            <person name="Dougan E. K."/>
            <person name="Thang M."/>
            <person name="Chan C."/>
        </authorList>
    </citation>
    <scope>NUCLEOTIDE SEQUENCE [LARGE SCALE GENOMIC DNA]</scope>
</reference>
<protein>
    <submittedName>
        <fullName evidence="2">Uncharacterized protein</fullName>
    </submittedName>
</protein>
<dbReference type="Proteomes" id="UP001189429">
    <property type="component" value="Unassembled WGS sequence"/>
</dbReference>
<feature type="non-terminal residue" evidence="2">
    <location>
        <position position="1"/>
    </location>
</feature>
<feature type="compositionally biased region" description="Low complexity" evidence="1">
    <location>
        <begin position="95"/>
        <end position="107"/>
    </location>
</feature>
<evidence type="ECO:0000313" key="2">
    <source>
        <dbReference type="EMBL" id="CAK0886227.1"/>
    </source>
</evidence>
<gene>
    <name evidence="2" type="ORF">PCOR1329_LOCUS67631</name>
</gene>
<keyword evidence="3" id="KW-1185">Reference proteome</keyword>
<organism evidence="2 3">
    <name type="scientific">Prorocentrum cordatum</name>
    <dbReference type="NCBI Taxonomy" id="2364126"/>
    <lineage>
        <taxon>Eukaryota</taxon>
        <taxon>Sar</taxon>
        <taxon>Alveolata</taxon>
        <taxon>Dinophyceae</taxon>
        <taxon>Prorocentrales</taxon>
        <taxon>Prorocentraceae</taxon>
        <taxon>Prorocentrum</taxon>
    </lineage>
</organism>